<dbReference type="Proteomes" id="UP001214628">
    <property type="component" value="Chromosome 7"/>
</dbReference>
<feature type="chain" id="PRO_5042256205" description="chitin deacetylase" evidence="22">
    <location>
        <begin position="21"/>
        <end position="400"/>
    </location>
</feature>
<comment type="cofactor">
    <cofactor evidence="1">
        <name>Co(2+)</name>
        <dbReference type="ChEBI" id="CHEBI:48828"/>
    </cofactor>
</comment>
<keyword evidence="18" id="KW-0961">Cell wall biogenesis/degradation</keyword>
<dbReference type="SUPFAM" id="SSF88713">
    <property type="entry name" value="Glycoside hydrolase/deacetylase"/>
    <property type="match status" value="1"/>
</dbReference>
<comment type="similarity">
    <text evidence="4">Belongs to the polysaccharide deacetylase family.</text>
</comment>
<keyword evidence="8" id="KW-0336">GPI-anchor</keyword>
<dbReference type="InterPro" id="IPR002509">
    <property type="entry name" value="NODB_dom"/>
</dbReference>
<keyword evidence="15" id="KW-0119">Carbohydrate metabolism</keyword>
<dbReference type="Pfam" id="PF01522">
    <property type="entry name" value="Polysacc_deac_1"/>
    <property type="match status" value="1"/>
</dbReference>
<evidence type="ECO:0000256" key="12">
    <source>
        <dbReference type="ARBA" id="ARBA00023024"/>
    </source>
</evidence>
<dbReference type="EMBL" id="CP118381">
    <property type="protein sequence ID" value="WFD45016.1"/>
    <property type="molecule type" value="Genomic_DNA"/>
</dbReference>
<evidence type="ECO:0000256" key="22">
    <source>
        <dbReference type="SAM" id="SignalP"/>
    </source>
</evidence>
<evidence type="ECO:0000256" key="13">
    <source>
        <dbReference type="ARBA" id="ARBA00023136"/>
    </source>
</evidence>
<evidence type="ECO:0000313" key="25">
    <source>
        <dbReference type="Proteomes" id="UP001214628"/>
    </source>
</evidence>
<protein>
    <recommendedName>
        <fullName evidence="20">chitin deacetylase</fullName>
        <ecNumber evidence="20">3.5.1.41</ecNumber>
    </recommendedName>
</protein>
<name>A0AAF0JMD2_9BASI</name>
<evidence type="ECO:0000259" key="23">
    <source>
        <dbReference type="PROSITE" id="PS51677"/>
    </source>
</evidence>
<evidence type="ECO:0000256" key="1">
    <source>
        <dbReference type="ARBA" id="ARBA00001941"/>
    </source>
</evidence>
<evidence type="ECO:0000256" key="9">
    <source>
        <dbReference type="ARBA" id="ARBA00022723"/>
    </source>
</evidence>
<comment type="subcellular location">
    <subcellularLocation>
        <location evidence="3">Cell membrane</location>
        <topology evidence="3">Lipid-anchor</topology>
        <topology evidence="3">GPI-anchor</topology>
    </subcellularLocation>
    <subcellularLocation>
        <location evidence="2">Secreted</location>
        <location evidence="2">Cell wall</location>
    </subcellularLocation>
</comment>
<evidence type="ECO:0000256" key="21">
    <source>
        <dbReference type="ARBA" id="ARBA00048494"/>
    </source>
</evidence>
<keyword evidence="5" id="KW-1003">Cell membrane</keyword>
<evidence type="ECO:0000256" key="4">
    <source>
        <dbReference type="ARBA" id="ARBA00010973"/>
    </source>
</evidence>
<keyword evidence="7" id="KW-0964">Secreted</keyword>
<dbReference type="FunFam" id="3.20.20.370:FF:000004">
    <property type="entry name" value="Related to Chitin deacetylase"/>
    <property type="match status" value="1"/>
</dbReference>
<evidence type="ECO:0000256" key="20">
    <source>
        <dbReference type="ARBA" id="ARBA00024056"/>
    </source>
</evidence>
<evidence type="ECO:0000256" key="3">
    <source>
        <dbReference type="ARBA" id="ARBA00004609"/>
    </source>
</evidence>
<proteinExistence type="inferred from homology"/>
<dbReference type="PROSITE" id="PS51677">
    <property type="entry name" value="NODB"/>
    <property type="match status" value="1"/>
</dbReference>
<dbReference type="EC" id="3.5.1.41" evidence="20"/>
<evidence type="ECO:0000256" key="6">
    <source>
        <dbReference type="ARBA" id="ARBA00022512"/>
    </source>
</evidence>
<keyword evidence="6" id="KW-0134">Cell wall</keyword>
<dbReference type="GO" id="GO:0000272">
    <property type="term" value="P:polysaccharide catabolic process"/>
    <property type="evidence" value="ECO:0007669"/>
    <property type="project" value="UniProtKB-KW"/>
</dbReference>
<organism evidence="24 25">
    <name type="scientific">Malassezia psittaci</name>
    <dbReference type="NCBI Taxonomy" id="1821823"/>
    <lineage>
        <taxon>Eukaryota</taxon>
        <taxon>Fungi</taxon>
        <taxon>Dikarya</taxon>
        <taxon>Basidiomycota</taxon>
        <taxon>Ustilaginomycotina</taxon>
        <taxon>Malasseziomycetes</taxon>
        <taxon>Malasseziales</taxon>
        <taxon>Malasseziaceae</taxon>
        <taxon>Malassezia</taxon>
    </lineage>
</organism>
<reference evidence="24" key="1">
    <citation type="submission" date="2023-02" db="EMBL/GenBank/DDBJ databases">
        <title>Mating type loci evolution in Malassezia.</title>
        <authorList>
            <person name="Coelho M.A."/>
        </authorList>
    </citation>
    <scope>NUCLEOTIDE SEQUENCE</scope>
    <source>
        <strain evidence="24">CBS 14136</strain>
    </source>
</reference>
<dbReference type="PANTHER" id="PTHR10587:SF98">
    <property type="entry name" value="CHITIN DEACETYLASE"/>
    <property type="match status" value="1"/>
</dbReference>
<dbReference type="InterPro" id="IPR050248">
    <property type="entry name" value="Polysacc_deacetylase_ArnD"/>
</dbReference>
<evidence type="ECO:0000256" key="18">
    <source>
        <dbReference type="ARBA" id="ARBA00023316"/>
    </source>
</evidence>
<keyword evidence="13" id="KW-0472">Membrane</keyword>
<dbReference type="GO" id="GO:0005886">
    <property type="term" value="C:plasma membrane"/>
    <property type="evidence" value="ECO:0007669"/>
    <property type="project" value="UniProtKB-SubCell"/>
</dbReference>
<evidence type="ECO:0000256" key="5">
    <source>
        <dbReference type="ARBA" id="ARBA00022475"/>
    </source>
</evidence>
<comment type="catalytic activity">
    <reaction evidence="21">
        <text>[(1-&gt;4)-N-acetyl-beta-D-glucosaminyl](n) + n H2O = chitosan + n acetate</text>
        <dbReference type="Rhea" id="RHEA:10464"/>
        <dbReference type="Rhea" id="RHEA-COMP:9593"/>
        <dbReference type="Rhea" id="RHEA-COMP:9597"/>
        <dbReference type="ChEBI" id="CHEBI:15377"/>
        <dbReference type="ChEBI" id="CHEBI:17029"/>
        <dbReference type="ChEBI" id="CHEBI:30089"/>
        <dbReference type="ChEBI" id="CHEBI:57704"/>
        <dbReference type="EC" id="3.5.1.41"/>
    </reaction>
    <physiologicalReaction direction="left-to-right" evidence="21">
        <dbReference type="Rhea" id="RHEA:10465"/>
    </physiologicalReaction>
</comment>
<feature type="domain" description="NodB homology" evidence="23">
    <location>
        <begin position="149"/>
        <end position="339"/>
    </location>
</feature>
<dbReference type="InterPro" id="IPR011330">
    <property type="entry name" value="Glyco_hydro/deAcase_b/a-brl"/>
</dbReference>
<feature type="signal peptide" evidence="22">
    <location>
        <begin position="1"/>
        <end position="20"/>
    </location>
</feature>
<evidence type="ECO:0000256" key="10">
    <source>
        <dbReference type="ARBA" id="ARBA00022729"/>
    </source>
</evidence>
<sequence length="400" mass="44831">MLLKKFGILVPLAGVSICAAKTPHDTRKLQVVRRAGPSNAADMANLNGKQQCESYVDATVQSMINQDEFPKVDHIASILDNDQDAKALYDEIKGGIPSIDVRASSNSHNDFGTNDYPDSDPDCWWSMSGCHKPKHADLLSDISRCNQESTWGLTFDDGPYCAHNKLYNFLKKEGIRATLFYIGSNIVNNPYQAQRALVDGHDVCIHTWSHRLMTTLTNEQVFAELYYSAKAVKKIIGVTTSCWRPPQGDVDDRVRYIASALGLRTILWQEDTDDWNVVPDGDLSVSKIDSNYRKIIKKASKESPVVLTHELSSRTMDEFIKMYPEIKKAYNHVAPVSACMNVQHPYPEDITYPTFSQYTSGNWTDQGLPQANQIRANASAVYTPESLSNQKTKGYGFFRA</sequence>
<evidence type="ECO:0000256" key="8">
    <source>
        <dbReference type="ARBA" id="ARBA00022622"/>
    </source>
</evidence>
<keyword evidence="11" id="KW-0378">Hydrolase</keyword>
<evidence type="ECO:0000256" key="2">
    <source>
        <dbReference type="ARBA" id="ARBA00004191"/>
    </source>
</evidence>
<dbReference type="PANTHER" id="PTHR10587">
    <property type="entry name" value="GLYCOSYL TRANSFERASE-RELATED"/>
    <property type="match status" value="1"/>
</dbReference>
<keyword evidence="9" id="KW-0479">Metal-binding</keyword>
<dbReference type="GO" id="GO:0009272">
    <property type="term" value="P:fungal-type cell wall biogenesis"/>
    <property type="evidence" value="ECO:0007669"/>
    <property type="project" value="UniProtKB-ARBA"/>
</dbReference>
<dbReference type="Gene3D" id="3.20.20.370">
    <property type="entry name" value="Glycoside hydrolase/deacetylase"/>
    <property type="match status" value="1"/>
</dbReference>
<gene>
    <name evidence="24" type="ORF">MPSI1_003692</name>
</gene>
<keyword evidence="14" id="KW-0325">Glycoprotein</keyword>
<evidence type="ECO:0000256" key="19">
    <source>
        <dbReference type="ARBA" id="ARBA00023326"/>
    </source>
</evidence>
<accession>A0AAF0JMD2</accession>
<evidence type="ECO:0000256" key="16">
    <source>
        <dbReference type="ARBA" id="ARBA00023285"/>
    </source>
</evidence>
<keyword evidence="19" id="KW-0624">Polysaccharide degradation</keyword>
<evidence type="ECO:0000256" key="15">
    <source>
        <dbReference type="ARBA" id="ARBA00023277"/>
    </source>
</evidence>
<keyword evidence="10 22" id="KW-0732">Signal</keyword>
<keyword evidence="16" id="KW-0170">Cobalt</keyword>
<dbReference type="GO" id="GO:0098552">
    <property type="term" value="C:side of membrane"/>
    <property type="evidence" value="ECO:0007669"/>
    <property type="project" value="UniProtKB-KW"/>
</dbReference>
<dbReference type="GO" id="GO:0071555">
    <property type="term" value="P:cell wall organization"/>
    <property type="evidence" value="ECO:0007669"/>
    <property type="project" value="UniProtKB-KW"/>
</dbReference>
<keyword evidence="25" id="KW-1185">Reference proteome</keyword>
<evidence type="ECO:0000256" key="17">
    <source>
        <dbReference type="ARBA" id="ARBA00023288"/>
    </source>
</evidence>
<evidence type="ECO:0000313" key="24">
    <source>
        <dbReference type="EMBL" id="WFD45016.1"/>
    </source>
</evidence>
<keyword evidence="12" id="KW-0146">Chitin degradation</keyword>
<evidence type="ECO:0000256" key="7">
    <source>
        <dbReference type="ARBA" id="ARBA00022525"/>
    </source>
</evidence>
<keyword evidence="17" id="KW-0449">Lipoprotein</keyword>
<dbReference type="AlphaFoldDB" id="A0AAF0JMD2"/>
<dbReference type="CDD" id="cd10952">
    <property type="entry name" value="CE4_MrCDA_like"/>
    <property type="match status" value="1"/>
</dbReference>
<dbReference type="GO" id="GO:0046872">
    <property type="term" value="F:metal ion binding"/>
    <property type="evidence" value="ECO:0007669"/>
    <property type="project" value="UniProtKB-KW"/>
</dbReference>
<dbReference type="GO" id="GO:0004099">
    <property type="term" value="F:chitin deacetylase activity"/>
    <property type="evidence" value="ECO:0007669"/>
    <property type="project" value="UniProtKB-EC"/>
</dbReference>
<dbReference type="GO" id="GO:0006032">
    <property type="term" value="P:chitin catabolic process"/>
    <property type="evidence" value="ECO:0007669"/>
    <property type="project" value="UniProtKB-KW"/>
</dbReference>
<evidence type="ECO:0000256" key="14">
    <source>
        <dbReference type="ARBA" id="ARBA00023180"/>
    </source>
</evidence>
<evidence type="ECO:0000256" key="11">
    <source>
        <dbReference type="ARBA" id="ARBA00022801"/>
    </source>
</evidence>